<evidence type="ECO:0000259" key="2">
    <source>
        <dbReference type="Pfam" id="PF00892"/>
    </source>
</evidence>
<dbReference type="Proteomes" id="UP001295684">
    <property type="component" value="Unassembled WGS sequence"/>
</dbReference>
<keyword evidence="1" id="KW-0812">Transmembrane</keyword>
<feature type="transmembrane region" description="Helical" evidence="1">
    <location>
        <begin position="68"/>
        <end position="87"/>
    </location>
</feature>
<feature type="transmembrane region" description="Helical" evidence="1">
    <location>
        <begin position="175"/>
        <end position="195"/>
    </location>
</feature>
<accession>A0AAD2CXT3</accession>
<feature type="transmembrane region" description="Helical" evidence="1">
    <location>
        <begin position="36"/>
        <end position="56"/>
    </location>
</feature>
<evidence type="ECO:0000256" key="1">
    <source>
        <dbReference type="SAM" id="Phobius"/>
    </source>
</evidence>
<comment type="caution">
    <text evidence="3">The sequence shown here is derived from an EMBL/GenBank/DDBJ whole genome shotgun (WGS) entry which is preliminary data.</text>
</comment>
<protein>
    <recommendedName>
        <fullName evidence="2">EamA domain-containing protein</fullName>
    </recommendedName>
</protein>
<dbReference type="Pfam" id="PF00892">
    <property type="entry name" value="EamA"/>
    <property type="match status" value="1"/>
</dbReference>
<dbReference type="SUPFAM" id="SSF103481">
    <property type="entry name" value="Multidrug resistance efflux transporter EmrE"/>
    <property type="match status" value="1"/>
</dbReference>
<organism evidence="3 4">
    <name type="scientific">Euplotes crassus</name>
    <dbReference type="NCBI Taxonomy" id="5936"/>
    <lineage>
        <taxon>Eukaryota</taxon>
        <taxon>Sar</taxon>
        <taxon>Alveolata</taxon>
        <taxon>Ciliophora</taxon>
        <taxon>Intramacronucleata</taxon>
        <taxon>Spirotrichea</taxon>
        <taxon>Hypotrichia</taxon>
        <taxon>Euplotida</taxon>
        <taxon>Euplotidae</taxon>
        <taxon>Moneuplotes</taxon>
    </lineage>
</organism>
<keyword evidence="1" id="KW-1133">Transmembrane helix</keyword>
<feature type="transmembrane region" description="Helical" evidence="1">
    <location>
        <begin position="115"/>
        <end position="139"/>
    </location>
</feature>
<feature type="transmembrane region" description="Helical" evidence="1">
    <location>
        <begin position="308"/>
        <end position="327"/>
    </location>
</feature>
<proteinExistence type="predicted"/>
<dbReference type="InterPro" id="IPR037185">
    <property type="entry name" value="EmrE-like"/>
</dbReference>
<dbReference type="EMBL" id="CAMPGE010014752">
    <property type="protein sequence ID" value="CAI2373403.1"/>
    <property type="molecule type" value="Genomic_DNA"/>
</dbReference>
<keyword evidence="1" id="KW-0472">Membrane</keyword>
<gene>
    <name evidence="3" type="ORF">ECRASSUSDP1_LOCUS14749</name>
</gene>
<dbReference type="InterPro" id="IPR000620">
    <property type="entry name" value="EamA_dom"/>
</dbReference>
<feature type="transmembrane region" description="Helical" evidence="1">
    <location>
        <begin position="333"/>
        <end position="356"/>
    </location>
</feature>
<evidence type="ECO:0000313" key="4">
    <source>
        <dbReference type="Proteomes" id="UP001295684"/>
    </source>
</evidence>
<dbReference type="GO" id="GO:0016020">
    <property type="term" value="C:membrane"/>
    <property type="evidence" value="ECO:0007669"/>
    <property type="project" value="InterPro"/>
</dbReference>
<dbReference type="AlphaFoldDB" id="A0AAD2CXT3"/>
<reference evidence="3" key="1">
    <citation type="submission" date="2023-07" db="EMBL/GenBank/DDBJ databases">
        <authorList>
            <consortium name="AG Swart"/>
            <person name="Singh M."/>
            <person name="Singh A."/>
            <person name="Seah K."/>
            <person name="Emmerich C."/>
        </authorList>
    </citation>
    <scope>NUCLEOTIDE SEQUENCE</scope>
    <source>
        <strain evidence="3">DP1</strain>
    </source>
</reference>
<feature type="transmembrane region" description="Helical" evidence="1">
    <location>
        <begin position="151"/>
        <end position="168"/>
    </location>
</feature>
<feature type="transmembrane region" description="Helical" evidence="1">
    <location>
        <begin position="215"/>
        <end position="233"/>
    </location>
</feature>
<keyword evidence="4" id="KW-1185">Reference proteome</keyword>
<evidence type="ECO:0000313" key="3">
    <source>
        <dbReference type="EMBL" id="CAI2373403.1"/>
    </source>
</evidence>
<name>A0AAD2CXT3_EUPCR</name>
<sequence>MNAESQSKYHSCDEIEETGVEFKREEQKKEQEKSKYWVLTALIAGICFGTCNIFLGKVSHFGIYSREVVSVGALAFSAGYFIVQGLYNLACRTSTNQHEDTSPSVYNREIGQINWIYCFCIIADGVLTFLNGVLIIISYKLALYGNLNQGLITALFALTSVYLAVFSWKFYDQDITFFHVLGMLFLVACALLISFSKKATQGAVVEVYGEIIPEISPVWGVLVGILCTSLFFCRTILIKEYHRRFKVDPMKLTVHSYIFQGVIMVIVVFSQELASGDVMRDNLLAGGFGFLGNTFINHATTKGYAGPAAALANIQIIIQVVFNAAVFQQVPNGMQVVACICGICGSLSITIGISVWKMLFKRAS</sequence>
<feature type="domain" description="EamA" evidence="2">
    <location>
        <begin position="219"/>
        <end position="350"/>
    </location>
</feature>
<feature type="transmembrane region" description="Helical" evidence="1">
    <location>
        <begin position="254"/>
        <end position="271"/>
    </location>
</feature>